<comment type="pathway">
    <text evidence="13">Lipid metabolism; leukotriene C4 biosynthesis.</text>
</comment>
<name>A0A812GE27_9DINO</name>
<dbReference type="GO" id="GO:0005741">
    <property type="term" value="C:mitochondrial outer membrane"/>
    <property type="evidence" value="ECO:0007669"/>
    <property type="project" value="UniProtKB-SubCell"/>
</dbReference>
<dbReference type="InterPro" id="IPR050997">
    <property type="entry name" value="MAPEG"/>
</dbReference>
<evidence type="ECO:0000256" key="2">
    <source>
        <dbReference type="ARBA" id="ARBA00022679"/>
    </source>
</evidence>
<dbReference type="PANTHER" id="PTHR10250:SF26">
    <property type="entry name" value="GLUTATHIONE S-TRANSFERASE 3, MITOCHONDRIAL"/>
    <property type="match status" value="1"/>
</dbReference>
<dbReference type="GO" id="GO:0006691">
    <property type="term" value="P:leukotriene metabolic process"/>
    <property type="evidence" value="ECO:0007669"/>
    <property type="project" value="UniProtKB-ARBA"/>
</dbReference>
<keyword evidence="2" id="KW-0808">Transferase</keyword>
<comment type="pathway">
    <text evidence="14">Lipid metabolism; arachidonate metabolism.</text>
</comment>
<dbReference type="GO" id="GO:0004602">
    <property type="term" value="F:glutathione peroxidase activity"/>
    <property type="evidence" value="ECO:0007669"/>
    <property type="project" value="TreeGrafter"/>
</dbReference>
<evidence type="ECO:0000313" key="22">
    <source>
        <dbReference type="EMBL" id="CAE6914456.1"/>
    </source>
</evidence>
<comment type="catalytic activity">
    <reaction evidence="17">
        <text>15-deoxy-Delta(12,14)-prostaglandin J2 + glutathione = 15-deoxy-Delta(12,14)-prostaglandin J2-S-(R)-glutathione</text>
        <dbReference type="Rhea" id="RHEA:75963"/>
        <dbReference type="ChEBI" id="CHEBI:57925"/>
        <dbReference type="ChEBI" id="CHEBI:85236"/>
        <dbReference type="ChEBI" id="CHEBI:194498"/>
    </reaction>
    <physiologicalReaction direction="left-to-right" evidence="17">
        <dbReference type="Rhea" id="RHEA:75964"/>
    </physiologicalReaction>
</comment>
<evidence type="ECO:0000256" key="8">
    <source>
        <dbReference type="ARBA" id="ARBA00023128"/>
    </source>
</evidence>
<keyword evidence="11" id="KW-0456">Lyase</keyword>
<dbReference type="OrthoDB" id="410651at2759"/>
<dbReference type="AlphaFoldDB" id="A0A812GE27"/>
<evidence type="ECO:0000256" key="15">
    <source>
        <dbReference type="ARBA" id="ARBA00039056"/>
    </source>
</evidence>
<dbReference type="Proteomes" id="UP000604046">
    <property type="component" value="Unassembled WGS sequence"/>
</dbReference>
<protein>
    <recommendedName>
        <fullName evidence="18">Glutathione S-transferase 3, mitochondrial</fullName>
        <ecNumber evidence="15">4.4.1.20</ecNumber>
    </recommendedName>
    <alternativeName>
        <fullName evidence="19">Glutathione peroxidase MGST3</fullName>
    </alternativeName>
    <alternativeName>
        <fullName evidence="20">LTC4 synthase MGST3</fullName>
    </alternativeName>
</protein>
<evidence type="ECO:0000256" key="6">
    <source>
        <dbReference type="ARBA" id="ARBA00023002"/>
    </source>
</evidence>
<keyword evidence="3 21" id="KW-0812">Transmembrane</keyword>
<evidence type="ECO:0000256" key="3">
    <source>
        <dbReference type="ARBA" id="ARBA00022692"/>
    </source>
</evidence>
<dbReference type="EMBL" id="CAJNDS010000005">
    <property type="protein sequence ID" value="CAE6914456.1"/>
    <property type="molecule type" value="Genomic_DNA"/>
</dbReference>
<dbReference type="PANTHER" id="PTHR10250">
    <property type="entry name" value="MICROSOMAL GLUTATHIONE S-TRANSFERASE"/>
    <property type="match status" value="1"/>
</dbReference>
<organism evidence="22 23">
    <name type="scientific">Symbiodinium natans</name>
    <dbReference type="NCBI Taxonomy" id="878477"/>
    <lineage>
        <taxon>Eukaryota</taxon>
        <taxon>Sar</taxon>
        <taxon>Alveolata</taxon>
        <taxon>Dinophyceae</taxon>
        <taxon>Suessiales</taxon>
        <taxon>Symbiodiniaceae</taxon>
        <taxon>Symbiodinium</taxon>
    </lineage>
</organism>
<keyword evidence="6" id="KW-0560">Oxidoreductase</keyword>
<dbReference type="EC" id="4.4.1.20" evidence="15"/>
<evidence type="ECO:0000256" key="12">
    <source>
        <dbReference type="ARBA" id="ARBA00023288"/>
    </source>
</evidence>
<evidence type="ECO:0000256" key="9">
    <source>
        <dbReference type="ARBA" id="ARBA00023136"/>
    </source>
</evidence>
<comment type="subcellular location">
    <subcellularLocation>
        <location evidence="1">Mitochondrion outer membrane</location>
        <topology evidence="1">Multi-pass membrane protein</topology>
    </subcellularLocation>
</comment>
<accession>A0A812GE27</accession>
<gene>
    <name evidence="22" type="primary">MGST3</name>
    <name evidence="22" type="ORF">SNAT2548_LOCUS232</name>
</gene>
<keyword evidence="4" id="KW-1000">Mitochondrion outer membrane</keyword>
<evidence type="ECO:0000256" key="19">
    <source>
        <dbReference type="ARBA" id="ARBA00075145"/>
    </source>
</evidence>
<dbReference type="GO" id="GO:0004464">
    <property type="term" value="F:leukotriene-C4 synthase activity"/>
    <property type="evidence" value="ECO:0007669"/>
    <property type="project" value="UniProtKB-EC"/>
</dbReference>
<dbReference type="InterPro" id="IPR023352">
    <property type="entry name" value="MAPEG-like_dom_sf"/>
</dbReference>
<keyword evidence="8" id="KW-0496">Mitochondrion</keyword>
<feature type="transmembrane region" description="Helical" evidence="21">
    <location>
        <begin position="119"/>
        <end position="140"/>
    </location>
</feature>
<proteinExistence type="predicted"/>
<dbReference type="GO" id="GO:0005635">
    <property type="term" value="C:nuclear envelope"/>
    <property type="evidence" value="ECO:0007669"/>
    <property type="project" value="TreeGrafter"/>
</dbReference>
<evidence type="ECO:0000256" key="7">
    <source>
        <dbReference type="ARBA" id="ARBA00023098"/>
    </source>
</evidence>
<evidence type="ECO:0000256" key="11">
    <source>
        <dbReference type="ARBA" id="ARBA00023239"/>
    </source>
</evidence>
<feature type="transmembrane region" description="Helical" evidence="21">
    <location>
        <begin position="12"/>
        <end position="31"/>
    </location>
</feature>
<evidence type="ECO:0000256" key="20">
    <source>
        <dbReference type="ARBA" id="ARBA00076908"/>
    </source>
</evidence>
<keyword evidence="5 21" id="KW-1133">Transmembrane helix</keyword>
<comment type="caution">
    <text evidence="22">The sequence shown here is derived from an EMBL/GenBank/DDBJ whole genome shotgun (WGS) entry which is preliminary data.</text>
</comment>
<keyword evidence="23" id="KW-1185">Reference proteome</keyword>
<evidence type="ECO:0000256" key="21">
    <source>
        <dbReference type="SAM" id="Phobius"/>
    </source>
</evidence>
<evidence type="ECO:0000256" key="1">
    <source>
        <dbReference type="ARBA" id="ARBA00004374"/>
    </source>
</evidence>
<evidence type="ECO:0000256" key="14">
    <source>
        <dbReference type="ARBA" id="ARBA00037916"/>
    </source>
</evidence>
<evidence type="ECO:0000256" key="17">
    <source>
        <dbReference type="ARBA" id="ARBA00051411"/>
    </source>
</evidence>
<reference evidence="22" key="1">
    <citation type="submission" date="2021-02" db="EMBL/GenBank/DDBJ databases">
        <authorList>
            <person name="Dougan E. K."/>
            <person name="Rhodes N."/>
            <person name="Thang M."/>
            <person name="Chan C."/>
        </authorList>
    </citation>
    <scope>NUCLEOTIDE SEQUENCE</scope>
</reference>
<evidence type="ECO:0000313" key="23">
    <source>
        <dbReference type="Proteomes" id="UP000604046"/>
    </source>
</evidence>
<evidence type="ECO:0000256" key="4">
    <source>
        <dbReference type="ARBA" id="ARBA00022787"/>
    </source>
</evidence>
<evidence type="ECO:0000256" key="16">
    <source>
        <dbReference type="ARBA" id="ARBA00049298"/>
    </source>
</evidence>
<keyword evidence="7" id="KW-0443">Lipid metabolism</keyword>
<dbReference type="InterPro" id="IPR001129">
    <property type="entry name" value="Membr-assoc_MAPEG"/>
</dbReference>
<feature type="transmembrane region" description="Helical" evidence="21">
    <location>
        <begin position="87"/>
        <end position="107"/>
    </location>
</feature>
<evidence type="ECO:0000256" key="18">
    <source>
        <dbReference type="ARBA" id="ARBA00069748"/>
    </source>
</evidence>
<dbReference type="Pfam" id="PF01124">
    <property type="entry name" value="MAPEG"/>
    <property type="match status" value="1"/>
</dbReference>
<keyword evidence="10" id="KW-0564">Palmitate</keyword>
<evidence type="ECO:0000256" key="10">
    <source>
        <dbReference type="ARBA" id="ARBA00023139"/>
    </source>
</evidence>
<dbReference type="GO" id="GO:0006629">
    <property type="term" value="P:lipid metabolic process"/>
    <property type="evidence" value="ECO:0007669"/>
    <property type="project" value="UniProtKB-KW"/>
</dbReference>
<keyword evidence="9 21" id="KW-0472">Membrane</keyword>
<evidence type="ECO:0000256" key="5">
    <source>
        <dbReference type="ARBA" id="ARBA00022989"/>
    </source>
</evidence>
<sequence length="146" mass="15946">MPFSFPDDYGYVVLAHCMSWISNMYLTINVVKARKKYGVKYPALYAPDSHPNAESFNSVQRAHQNTLENWAPVQILMAFNGLAHPKFAASCGMIWAFGRIVYGYGYAKGGPEGRMVGGMLSHLGDLPLLIGGFVTAYGMITSQGAS</sequence>
<dbReference type="Gene3D" id="1.20.120.550">
    <property type="entry name" value="Membrane associated eicosanoid/glutathione metabolism-like domain"/>
    <property type="match status" value="1"/>
</dbReference>
<comment type="catalytic activity">
    <reaction evidence="16">
        <text>leukotriene C4 = leukotriene A4 + glutathione</text>
        <dbReference type="Rhea" id="RHEA:17617"/>
        <dbReference type="ChEBI" id="CHEBI:57463"/>
        <dbReference type="ChEBI" id="CHEBI:57925"/>
        <dbReference type="ChEBI" id="CHEBI:57973"/>
        <dbReference type="EC" id="4.4.1.20"/>
    </reaction>
    <physiologicalReaction direction="right-to-left" evidence="16">
        <dbReference type="Rhea" id="RHEA:17619"/>
    </physiologicalReaction>
</comment>
<evidence type="ECO:0000256" key="13">
    <source>
        <dbReference type="ARBA" id="ARBA00037884"/>
    </source>
</evidence>
<dbReference type="GO" id="GO:0004364">
    <property type="term" value="F:glutathione transferase activity"/>
    <property type="evidence" value="ECO:0007669"/>
    <property type="project" value="TreeGrafter"/>
</dbReference>
<dbReference type="SUPFAM" id="SSF161084">
    <property type="entry name" value="MAPEG domain-like"/>
    <property type="match status" value="1"/>
</dbReference>
<keyword evidence="12" id="KW-0449">Lipoprotein</keyword>
<dbReference type="GO" id="GO:0005783">
    <property type="term" value="C:endoplasmic reticulum"/>
    <property type="evidence" value="ECO:0007669"/>
    <property type="project" value="TreeGrafter"/>
</dbReference>
<dbReference type="FunFam" id="1.20.120.550:FF:000004">
    <property type="entry name" value="Microsomal glutathione S-transferase 3"/>
    <property type="match status" value="1"/>
</dbReference>